<protein>
    <submittedName>
        <fullName evidence="2">SAM-dependent methyltransferase</fullName>
    </submittedName>
</protein>
<dbReference type="InterPro" id="IPR029063">
    <property type="entry name" value="SAM-dependent_MTases_sf"/>
</dbReference>
<keyword evidence="1" id="KW-1133">Transmembrane helix</keyword>
<evidence type="ECO:0000313" key="2">
    <source>
        <dbReference type="EMBL" id="MEN2792052.1"/>
    </source>
</evidence>
<accession>A0ABU9Y8D7</accession>
<proteinExistence type="predicted"/>
<feature type="transmembrane region" description="Helical" evidence="1">
    <location>
        <begin position="138"/>
        <end position="158"/>
    </location>
</feature>
<evidence type="ECO:0000313" key="3">
    <source>
        <dbReference type="Proteomes" id="UP001419910"/>
    </source>
</evidence>
<keyword evidence="2" id="KW-0808">Transferase</keyword>
<evidence type="ECO:0000256" key="1">
    <source>
        <dbReference type="SAM" id="Phobius"/>
    </source>
</evidence>
<comment type="caution">
    <text evidence="2">The sequence shown here is derived from an EMBL/GenBank/DDBJ whole genome shotgun (WGS) entry which is preliminary data.</text>
</comment>
<keyword evidence="1" id="KW-0472">Membrane</keyword>
<keyword evidence="3" id="KW-1185">Reference proteome</keyword>
<gene>
    <name evidence="2" type="ORF">ABC974_20655</name>
</gene>
<dbReference type="GO" id="GO:0008168">
    <property type="term" value="F:methyltransferase activity"/>
    <property type="evidence" value="ECO:0007669"/>
    <property type="project" value="UniProtKB-KW"/>
</dbReference>
<dbReference type="SUPFAM" id="SSF53335">
    <property type="entry name" value="S-adenosyl-L-methionine-dependent methyltransferases"/>
    <property type="match status" value="1"/>
</dbReference>
<sequence>MKQTEMISRALNGVTDALMFIRAGLAKPRQVGALLPSGAALARLITSEIRPSGGGVIEFGPGTGVFTRALIDRGIREEDLTLVEASEHFAPILRRCFPAARLLQCDAARLTASDLLSVQPVCAVVSGLPLLNMPFRKVFAIVATAFGHLGAGGALYQFTYGRRCPIPRPILDRLGLKAVPIGRAVRNVPPATVYRISRRAPLRAGMRGS</sequence>
<dbReference type="RefSeq" id="WP_343890119.1">
    <property type="nucleotide sequence ID" value="NZ_BAAAEH010000029.1"/>
</dbReference>
<reference evidence="2 3" key="1">
    <citation type="submission" date="2024-05" db="EMBL/GenBank/DDBJ databases">
        <authorList>
            <person name="Liu Q."/>
            <person name="Xin Y.-H."/>
        </authorList>
    </citation>
    <scope>NUCLEOTIDE SEQUENCE [LARGE SCALE GENOMIC DNA]</scope>
    <source>
        <strain evidence="2 3">CGMCC 1.10181</strain>
    </source>
</reference>
<dbReference type="GO" id="GO:0032259">
    <property type="term" value="P:methylation"/>
    <property type="evidence" value="ECO:0007669"/>
    <property type="project" value="UniProtKB-KW"/>
</dbReference>
<dbReference type="EMBL" id="JBDIME010000023">
    <property type="protein sequence ID" value="MEN2792052.1"/>
    <property type="molecule type" value="Genomic_DNA"/>
</dbReference>
<dbReference type="Proteomes" id="UP001419910">
    <property type="component" value="Unassembled WGS sequence"/>
</dbReference>
<organism evidence="2 3">
    <name type="scientific">Sphingomonas oligophenolica</name>
    <dbReference type="NCBI Taxonomy" id="301154"/>
    <lineage>
        <taxon>Bacteria</taxon>
        <taxon>Pseudomonadati</taxon>
        <taxon>Pseudomonadota</taxon>
        <taxon>Alphaproteobacteria</taxon>
        <taxon>Sphingomonadales</taxon>
        <taxon>Sphingomonadaceae</taxon>
        <taxon>Sphingomonas</taxon>
    </lineage>
</organism>
<name>A0ABU9Y8D7_9SPHN</name>
<dbReference type="Gene3D" id="3.40.50.150">
    <property type="entry name" value="Vaccinia Virus protein VP39"/>
    <property type="match status" value="1"/>
</dbReference>
<keyword evidence="1" id="KW-0812">Transmembrane</keyword>
<keyword evidence="2" id="KW-0489">Methyltransferase</keyword>